<dbReference type="Proteomes" id="UP000186230">
    <property type="component" value="Chromosome"/>
</dbReference>
<dbReference type="STRING" id="1229726.GRFL_1883"/>
<organism evidence="1 2">
    <name type="scientific">Christiangramia flava JLT2011</name>
    <dbReference type="NCBI Taxonomy" id="1229726"/>
    <lineage>
        <taxon>Bacteria</taxon>
        <taxon>Pseudomonadati</taxon>
        <taxon>Bacteroidota</taxon>
        <taxon>Flavobacteriia</taxon>
        <taxon>Flavobacteriales</taxon>
        <taxon>Flavobacteriaceae</taxon>
        <taxon>Christiangramia</taxon>
    </lineage>
</organism>
<dbReference type="Gene3D" id="3.40.50.720">
    <property type="entry name" value="NAD(P)-binding Rossmann-like Domain"/>
    <property type="match status" value="1"/>
</dbReference>
<dbReference type="KEGG" id="gfl:GRFL_1883"/>
<reference evidence="1 2" key="1">
    <citation type="submission" date="2016-07" db="EMBL/GenBank/DDBJ databases">
        <title>Multi-omics approach to identify versatile polysaccharide utilization systems of a marine flavobacterium Gramella flava.</title>
        <authorList>
            <person name="Tang K."/>
        </authorList>
    </citation>
    <scope>NUCLEOTIDE SEQUENCE [LARGE SCALE GENOMIC DNA]</scope>
    <source>
        <strain evidence="1 2">JLT2011</strain>
    </source>
</reference>
<dbReference type="AlphaFoldDB" id="A0A1L7I4R4"/>
<protein>
    <submittedName>
        <fullName evidence="1">Dihydroflavonol-4-reductase</fullName>
        <ecNumber evidence="1">1.1.1.219</ecNumber>
    </submittedName>
</protein>
<sequence length="337" mass="38106">MILVTGGTGLVGAHLLFELCLQNEKLIATRRPGSDVQAVRKVFNYYTSEKEADLLFSRILWKEADLLDIPALEKAFVDIDIVYHCAALISFDPKDEQLLRKTNIKGTANLVNLSIDRKVEKFCYVSSVAALGSPDKNGKVTEVSKWNPEENHNDYAISKHGAEIEVWRGSQEGLKVYIVNPGIIVGPGFWNSGSGELFSRIDKGLSYHFPKVSGFVSVHDVVKAMLMLTESDHENEQFVLVAENLSFEQVLKQTAKYLQKPVPNKQLKKWMIATGWFFQKIGGIFGRRQQITRDSINGLFEATYYDSSKIQKHLSFHFQPVDEALEETAKIYLQEKN</sequence>
<dbReference type="InterPro" id="IPR051783">
    <property type="entry name" value="NAD(P)-dependent_oxidoreduct"/>
</dbReference>
<dbReference type="EC" id="1.1.1.219" evidence="1"/>
<gene>
    <name evidence="1" type="ORF">GRFL_1883</name>
</gene>
<dbReference type="GO" id="GO:0005737">
    <property type="term" value="C:cytoplasm"/>
    <property type="evidence" value="ECO:0007669"/>
    <property type="project" value="TreeGrafter"/>
</dbReference>
<dbReference type="SUPFAM" id="SSF51735">
    <property type="entry name" value="NAD(P)-binding Rossmann-fold domains"/>
    <property type="match status" value="1"/>
</dbReference>
<evidence type="ECO:0000313" key="1">
    <source>
        <dbReference type="EMBL" id="APU68607.1"/>
    </source>
</evidence>
<dbReference type="GO" id="GO:0045552">
    <property type="term" value="F:dihydroflavanol 4-reductase activity"/>
    <property type="evidence" value="ECO:0007669"/>
    <property type="project" value="UniProtKB-EC"/>
</dbReference>
<dbReference type="PANTHER" id="PTHR48079">
    <property type="entry name" value="PROTEIN YEEZ"/>
    <property type="match status" value="1"/>
</dbReference>
<dbReference type="PANTHER" id="PTHR48079:SF6">
    <property type="entry name" value="NAD(P)-BINDING DOMAIN-CONTAINING PROTEIN-RELATED"/>
    <property type="match status" value="1"/>
</dbReference>
<dbReference type="InterPro" id="IPR036291">
    <property type="entry name" value="NAD(P)-bd_dom_sf"/>
</dbReference>
<dbReference type="OrthoDB" id="596910at2"/>
<accession>A0A1L7I4R4</accession>
<dbReference type="InterPro" id="IPR001509">
    <property type="entry name" value="Epimerase_deHydtase"/>
</dbReference>
<dbReference type="EMBL" id="CP016359">
    <property type="protein sequence ID" value="APU68607.1"/>
    <property type="molecule type" value="Genomic_DNA"/>
</dbReference>
<evidence type="ECO:0000313" key="2">
    <source>
        <dbReference type="Proteomes" id="UP000186230"/>
    </source>
</evidence>
<keyword evidence="1" id="KW-0560">Oxidoreductase</keyword>
<name>A0A1L7I4R4_9FLAO</name>
<dbReference type="GO" id="GO:0004029">
    <property type="term" value="F:aldehyde dehydrogenase (NAD+) activity"/>
    <property type="evidence" value="ECO:0007669"/>
    <property type="project" value="TreeGrafter"/>
</dbReference>
<keyword evidence="2" id="KW-1185">Reference proteome</keyword>
<proteinExistence type="predicted"/>
<dbReference type="RefSeq" id="WP_083644353.1">
    <property type="nucleotide sequence ID" value="NZ_AMRU01000001.1"/>
</dbReference>
<dbReference type="Pfam" id="PF01370">
    <property type="entry name" value="Epimerase"/>
    <property type="match status" value="1"/>
</dbReference>